<comment type="domain">
    <text evidence="9">The C-terminus is required for mitochondrial localization, while the N-terminus is necessary for mitochondrial fission.</text>
</comment>
<evidence type="ECO:0000256" key="5">
    <source>
        <dbReference type="ARBA" id="ARBA00022787"/>
    </source>
</evidence>
<dbReference type="GO" id="GO:0016559">
    <property type="term" value="P:peroxisome fission"/>
    <property type="evidence" value="ECO:0007669"/>
    <property type="project" value="TreeGrafter"/>
</dbReference>
<evidence type="ECO:0000256" key="2">
    <source>
        <dbReference type="ARBA" id="ARBA00008937"/>
    </source>
</evidence>
<evidence type="ECO:0000313" key="11">
    <source>
        <dbReference type="EMBL" id="TPX49536.1"/>
    </source>
</evidence>
<reference evidence="11 12" key="1">
    <citation type="journal article" date="2019" name="Sci. Rep.">
        <title>Comparative genomics of chytrid fungi reveal insights into the obligate biotrophic and pathogenic lifestyle of Synchytrium endobioticum.</title>
        <authorList>
            <person name="van de Vossenberg B.T.L.H."/>
            <person name="Warris S."/>
            <person name="Nguyen H.D.T."/>
            <person name="van Gent-Pelzer M.P.E."/>
            <person name="Joly D.L."/>
            <person name="van de Geest H.C."/>
            <person name="Bonants P.J.M."/>
            <person name="Smith D.S."/>
            <person name="Levesque C.A."/>
            <person name="van der Lee T.A.J."/>
        </authorList>
    </citation>
    <scope>NUCLEOTIDE SEQUENCE [LARGE SCALE GENOMIC DNA]</scope>
    <source>
        <strain evidence="11 12">MB42</strain>
    </source>
</reference>
<keyword evidence="12" id="KW-1185">Reference proteome</keyword>
<dbReference type="CDD" id="cd12212">
    <property type="entry name" value="Fis1"/>
    <property type="match status" value="1"/>
</dbReference>
<comment type="subcellular location">
    <subcellularLocation>
        <location evidence="1">Mitochondrion outer membrane</location>
        <topology evidence="1">Single-pass membrane protein</topology>
    </subcellularLocation>
</comment>
<evidence type="ECO:0000256" key="1">
    <source>
        <dbReference type="ARBA" id="ARBA00004572"/>
    </source>
</evidence>
<dbReference type="AlphaFoldDB" id="A0A507DDF1"/>
<dbReference type="PANTHER" id="PTHR13247:SF0">
    <property type="entry name" value="MITOCHONDRIAL FISSION 1 PROTEIN"/>
    <property type="match status" value="1"/>
</dbReference>
<dbReference type="VEuPathDB" id="FungiDB:SeMB42_g02567"/>
<dbReference type="InterPro" id="IPR033745">
    <property type="entry name" value="Fis1_cytosol"/>
</dbReference>
<dbReference type="EMBL" id="QEAN01000081">
    <property type="protein sequence ID" value="TPX49536.1"/>
    <property type="molecule type" value="Genomic_DNA"/>
</dbReference>
<proteinExistence type="inferred from homology"/>
<dbReference type="GO" id="GO:0005741">
    <property type="term" value="C:mitochondrial outer membrane"/>
    <property type="evidence" value="ECO:0007669"/>
    <property type="project" value="UniProtKB-SubCell"/>
</dbReference>
<evidence type="ECO:0000256" key="7">
    <source>
        <dbReference type="ARBA" id="ARBA00023128"/>
    </source>
</evidence>
<dbReference type="Pfam" id="PF14852">
    <property type="entry name" value="Fis1_TPR_N"/>
    <property type="match status" value="1"/>
</dbReference>
<organism evidence="11 12">
    <name type="scientific">Synchytrium endobioticum</name>
    <dbReference type="NCBI Taxonomy" id="286115"/>
    <lineage>
        <taxon>Eukaryota</taxon>
        <taxon>Fungi</taxon>
        <taxon>Fungi incertae sedis</taxon>
        <taxon>Chytridiomycota</taxon>
        <taxon>Chytridiomycota incertae sedis</taxon>
        <taxon>Chytridiomycetes</taxon>
        <taxon>Synchytriales</taxon>
        <taxon>Synchytriaceae</taxon>
        <taxon>Synchytrium</taxon>
    </lineage>
</organism>
<keyword evidence="4 10" id="KW-0812">Transmembrane</keyword>
<dbReference type="GO" id="GO:0000266">
    <property type="term" value="P:mitochondrial fission"/>
    <property type="evidence" value="ECO:0007669"/>
    <property type="project" value="UniProtKB-UniRule"/>
</dbReference>
<dbReference type="InterPro" id="IPR011990">
    <property type="entry name" value="TPR-like_helical_dom_sf"/>
</dbReference>
<evidence type="ECO:0000313" key="12">
    <source>
        <dbReference type="Proteomes" id="UP000317494"/>
    </source>
</evidence>
<evidence type="ECO:0000256" key="6">
    <source>
        <dbReference type="ARBA" id="ARBA00022989"/>
    </source>
</evidence>
<feature type="transmembrane region" description="Helical" evidence="10">
    <location>
        <begin position="144"/>
        <end position="167"/>
    </location>
</feature>
<name>A0A507DDF1_9FUNG</name>
<dbReference type="GO" id="GO:0005778">
    <property type="term" value="C:peroxisomal membrane"/>
    <property type="evidence" value="ECO:0007669"/>
    <property type="project" value="TreeGrafter"/>
</dbReference>
<evidence type="ECO:0000256" key="8">
    <source>
        <dbReference type="ARBA" id="ARBA00023136"/>
    </source>
</evidence>
<keyword evidence="6 10" id="KW-1133">Transmembrane helix</keyword>
<evidence type="ECO:0000256" key="9">
    <source>
        <dbReference type="PIRNR" id="PIRNR008835"/>
    </source>
</evidence>
<dbReference type="PIRSF" id="PIRSF008835">
    <property type="entry name" value="TPR_repeat_11_Fis1"/>
    <property type="match status" value="1"/>
</dbReference>
<accession>A0A507DDF1</accession>
<dbReference type="Proteomes" id="UP000317494">
    <property type="component" value="Unassembled WGS sequence"/>
</dbReference>
<comment type="function">
    <text evidence="9">Has a role in mitochondrial fission.</text>
</comment>
<protein>
    <recommendedName>
        <fullName evidence="3 9">Mitochondrial fission 1 protein</fullName>
    </recommendedName>
</protein>
<gene>
    <name evidence="11" type="ORF">SeMB42_g02567</name>
</gene>
<dbReference type="GO" id="GO:0000422">
    <property type="term" value="P:autophagy of mitochondrion"/>
    <property type="evidence" value="ECO:0007669"/>
    <property type="project" value="TreeGrafter"/>
</dbReference>
<dbReference type="InterPro" id="IPR028061">
    <property type="entry name" value="Fis1_TPR_C"/>
</dbReference>
<evidence type="ECO:0000256" key="4">
    <source>
        <dbReference type="ARBA" id="ARBA00022692"/>
    </source>
</evidence>
<dbReference type="InterPro" id="IPR028058">
    <property type="entry name" value="Fis1_TPR_N"/>
</dbReference>
<dbReference type="InterPro" id="IPR016543">
    <property type="entry name" value="Fis1"/>
</dbReference>
<comment type="caution">
    <text evidence="11">The sequence shown here is derived from an EMBL/GenBank/DDBJ whole genome shotgun (WGS) entry which is preliminary data.</text>
</comment>
<comment type="similarity">
    <text evidence="2 9">Belongs to the FIS1 family.</text>
</comment>
<keyword evidence="8 9" id="KW-0472">Membrane</keyword>
<dbReference type="Gene3D" id="1.25.40.10">
    <property type="entry name" value="Tetratricopeptide repeat domain"/>
    <property type="match status" value="1"/>
</dbReference>
<sequence length="170" mass="19092">MAAPGTVGLRTPLPTWPRHYESLPYAIEAETSLPEDEIINLRNQFEKEQPVVTGQTKFNYAWGLVRSRLRAAQEEGVKMLHEIYRETPSRRRECLYYLALGHYKLGNFRDARRYNETLLSAEPHNKQSLSLSKLIDERVKSEGLVGMAIVGGVVGAVGLLAAALIAATRR</sequence>
<dbReference type="PANTHER" id="PTHR13247">
    <property type="entry name" value="TETRATRICOPEPTIDE REPEAT PROTEIN 11 TPR REPEAT PROTEIN 11"/>
    <property type="match status" value="1"/>
</dbReference>
<keyword evidence="5 9" id="KW-1000">Mitochondrion outer membrane</keyword>
<dbReference type="SUPFAM" id="SSF48452">
    <property type="entry name" value="TPR-like"/>
    <property type="match status" value="1"/>
</dbReference>
<evidence type="ECO:0000256" key="10">
    <source>
        <dbReference type="SAM" id="Phobius"/>
    </source>
</evidence>
<dbReference type="STRING" id="286115.A0A507DDF1"/>
<dbReference type="Pfam" id="PF14853">
    <property type="entry name" value="Fis1_TPR_C"/>
    <property type="match status" value="1"/>
</dbReference>
<evidence type="ECO:0000256" key="3">
    <source>
        <dbReference type="ARBA" id="ARBA00014314"/>
    </source>
</evidence>
<keyword evidence="7 9" id="KW-0496">Mitochondrion</keyword>